<dbReference type="EMBL" id="JAHLPM010000006">
    <property type="protein sequence ID" value="MBU5438123.1"/>
    <property type="molecule type" value="Genomic_DNA"/>
</dbReference>
<comment type="similarity">
    <text evidence="1 2">Belongs to the UPF0178 family.</text>
</comment>
<dbReference type="HAMAP" id="MF_00489">
    <property type="entry name" value="UPF0178"/>
    <property type="match status" value="1"/>
</dbReference>
<comment type="caution">
    <text evidence="3">The sequence shown here is derived from an EMBL/GenBank/DDBJ whole genome shotgun (WGS) entry which is preliminary data.</text>
</comment>
<dbReference type="PANTHER" id="PTHR35146:SF1">
    <property type="entry name" value="UPF0178 PROTEIN YAII"/>
    <property type="match status" value="1"/>
</dbReference>
<evidence type="ECO:0000313" key="4">
    <source>
        <dbReference type="Proteomes" id="UP000749471"/>
    </source>
</evidence>
<dbReference type="Pfam" id="PF02639">
    <property type="entry name" value="DUF188"/>
    <property type="match status" value="1"/>
</dbReference>
<organism evidence="3 4">
    <name type="scientific">Tissierella simiarum</name>
    <dbReference type="NCBI Taxonomy" id="2841534"/>
    <lineage>
        <taxon>Bacteria</taxon>
        <taxon>Bacillati</taxon>
        <taxon>Bacillota</taxon>
        <taxon>Tissierellia</taxon>
        <taxon>Tissierellales</taxon>
        <taxon>Tissierellaceae</taxon>
        <taxon>Tissierella</taxon>
    </lineage>
</organism>
<gene>
    <name evidence="3" type="ORF">KQI42_08895</name>
</gene>
<evidence type="ECO:0000256" key="1">
    <source>
        <dbReference type="ARBA" id="ARBA00008522"/>
    </source>
</evidence>
<name>A0ABS6E5C4_9FIRM</name>
<reference evidence="3 4" key="1">
    <citation type="submission" date="2021-06" db="EMBL/GenBank/DDBJ databases">
        <authorList>
            <person name="Sun Q."/>
            <person name="Li D."/>
        </authorList>
    </citation>
    <scope>NUCLEOTIDE SEQUENCE [LARGE SCALE GENOMIC DNA]</scope>
    <source>
        <strain evidence="3 4">MSJ-40</strain>
    </source>
</reference>
<proteinExistence type="inferred from homology"/>
<dbReference type="Proteomes" id="UP000749471">
    <property type="component" value="Unassembled WGS sequence"/>
</dbReference>
<keyword evidence="4" id="KW-1185">Reference proteome</keyword>
<evidence type="ECO:0000256" key="2">
    <source>
        <dbReference type="HAMAP-Rule" id="MF_00489"/>
    </source>
</evidence>
<dbReference type="InterPro" id="IPR003791">
    <property type="entry name" value="UPF0178"/>
</dbReference>
<dbReference type="RefSeq" id="WP_216518953.1">
    <property type="nucleotide sequence ID" value="NZ_JAHLPM010000006.1"/>
</dbReference>
<protein>
    <recommendedName>
        <fullName evidence="2">UPF0178 protein KQI42_08895</fullName>
    </recommendedName>
</protein>
<sequence length="145" mass="16509">MKILIDADGCPVVDLTIKIGKEYNLDVIIVKNYAHEIEDNYATVVTVDLSPDSADYYIVNKSEKNDIVITQDYGLAAMALSKGAVCINQNGLIISSENIDQLLTRRHFNQELRRKHKVYSKIKKRDSQADIQFEKNLKLLIQKLI</sequence>
<accession>A0ABS6E5C4</accession>
<evidence type="ECO:0000313" key="3">
    <source>
        <dbReference type="EMBL" id="MBU5438123.1"/>
    </source>
</evidence>
<dbReference type="PANTHER" id="PTHR35146">
    <property type="entry name" value="UPF0178 PROTEIN YAII"/>
    <property type="match status" value="1"/>
</dbReference>